<accession>A0A1Q3ETF7</accession>
<gene>
    <name evidence="2" type="ORF">LENED_012757</name>
</gene>
<dbReference type="Proteomes" id="UP000188533">
    <property type="component" value="Unassembled WGS sequence"/>
</dbReference>
<keyword evidence="3" id="KW-1185">Reference proteome</keyword>
<comment type="caution">
    <text evidence="2">The sequence shown here is derived from an EMBL/GenBank/DDBJ whole genome shotgun (WGS) entry which is preliminary data.</text>
</comment>
<name>A0A1Q3ETF7_LENED</name>
<sequence>MPVTYRRNLNFSFSTGLSRENRFSSNEEDGTLVHIANKQDTFGVLSPYYLVCHVMLVLSLYGSESLQRHHNPRNTKDPSSKAYCQD</sequence>
<proteinExistence type="predicted"/>
<dbReference type="AlphaFoldDB" id="A0A1Q3ETF7"/>
<evidence type="ECO:0000313" key="2">
    <source>
        <dbReference type="EMBL" id="GAW10485.1"/>
    </source>
</evidence>
<evidence type="ECO:0000313" key="3">
    <source>
        <dbReference type="Proteomes" id="UP000188533"/>
    </source>
</evidence>
<reference evidence="2 3" key="1">
    <citation type="submission" date="2016-08" db="EMBL/GenBank/DDBJ databases">
        <authorList>
            <consortium name="Lentinula edodes genome sequencing consortium"/>
            <person name="Sakamoto Y."/>
            <person name="Nakade K."/>
            <person name="Sato S."/>
            <person name="Yoshida Y."/>
            <person name="Miyazaki K."/>
            <person name="Natsume S."/>
            <person name="Konno N."/>
        </authorList>
    </citation>
    <scope>NUCLEOTIDE SEQUENCE [LARGE SCALE GENOMIC DNA]</scope>
    <source>
        <strain evidence="2 3">NBRC 111202</strain>
    </source>
</reference>
<dbReference type="EMBL" id="BDGU01001782">
    <property type="protein sequence ID" value="GAW10485.1"/>
    <property type="molecule type" value="Genomic_DNA"/>
</dbReference>
<evidence type="ECO:0000256" key="1">
    <source>
        <dbReference type="SAM" id="MobiDB-lite"/>
    </source>
</evidence>
<feature type="region of interest" description="Disordered" evidence="1">
    <location>
        <begin position="66"/>
        <end position="86"/>
    </location>
</feature>
<organism evidence="2 3">
    <name type="scientific">Lentinula edodes</name>
    <name type="common">Shiitake mushroom</name>
    <name type="synonym">Lentinus edodes</name>
    <dbReference type="NCBI Taxonomy" id="5353"/>
    <lineage>
        <taxon>Eukaryota</taxon>
        <taxon>Fungi</taxon>
        <taxon>Dikarya</taxon>
        <taxon>Basidiomycota</taxon>
        <taxon>Agaricomycotina</taxon>
        <taxon>Agaricomycetes</taxon>
        <taxon>Agaricomycetidae</taxon>
        <taxon>Agaricales</taxon>
        <taxon>Marasmiineae</taxon>
        <taxon>Omphalotaceae</taxon>
        <taxon>Lentinula</taxon>
    </lineage>
</organism>
<protein>
    <submittedName>
        <fullName evidence="2">Uncharacterized protein</fullName>
    </submittedName>
</protein>
<reference evidence="2 3" key="2">
    <citation type="submission" date="2017-02" db="EMBL/GenBank/DDBJ databases">
        <title>A genome survey and senescence transcriptome analysis in Lentinula edodes.</title>
        <authorList>
            <person name="Sakamoto Y."/>
            <person name="Nakade K."/>
            <person name="Sato S."/>
            <person name="Yoshida Y."/>
            <person name="Miyazaki K."/>
            <person name="Natsume S."/>
            <person name="Konno N."/>
        </authorList>
    </citation>
    <scope>NUCLEOTIDE SEQUENCE [LARGE SCALE GENOMIC DNA]</scope>
    <source>
        <strain evidence="2 3">NBRC 111202</strain>
    </source>
</reference>